<evidence type="ECO:0000256" key="3">
    <source>
        <dbReference type="ARBA" id="ARBA00022670"/>
    </source>
</evidence>
<feature type="transmembrane region" description="Helical" evidence="11">
    <location>
        <begin position="692"/>
        <end position="716"/>
    </location>
</feature>
<organism evidence="13 14">
    <name type="scientific">Occallatibacter riparius</name>
    <dbReference type="NCBI Taxonomy" id="1002689"/>
    <lineage>
        <taxon>Bacteria</taxon>
        <taxon>Pseudomonadati</taxon>
        <taxon>Acidobacteriota</taxon>
        <taxon>Terriglobia</taxon>
        <taxon>Terriglobales</taxon>
        <taxon>Acidobacteriaceae</taxon>
        <taxon>Occallatibacter</taxon>
    </lineage>
</organism>
<evidence type="ECO:0000313" key="13">
    <source>
        <dbReference type="EMBL" id="UWZ84710.1"/>
    </source>
</evidence>
<evidence type="ECO:0000256" key="11">
    <source>
        <dbReference type="SAM" id="Phobius"/>
    </source>
</evidence>
<keyword evidence="8 11" id="KW-1133">Transmembrane helix</keyword>
<feature type="transmembrane region" description="Helical" evidence="11">
    <location>
        <begin position="335"/>
        <end position="355"/>
    </location>
</feature>
<gene>
    <name evidence="13" type="ORF">MOP44_01955</name>
</gene>
<dbReference type="KEGG" id="orp:MOP44_01955"/>
<feature type="transmembrane region" description="Helical" evidence="11">
    <location>
        <begin position="361"/>
        <end position="380"/>
    </location>
</feature>
<dbReference type="EC" id="3.4.24.-" evidence="13"/>
<protein>
    <submittedName>
        <fullName evidence="13">M48 family metalloprotease</fullName>
        <ecNumber evidence="13">3.4.24.-</ecNumber>
    </submittedName>
</protein>
<evidence type="ECO:0000256" key="5">
    <source>
        <dbReference type="ARBA" id="ARBA00022723"/>
    </source>
</evidence>
<evidence type="ECO:0000256" key="8">
    <source>
        <dbReference type="ARBA" id="ARBA00022989"/>
    </source>
</evidence>
<feature type="transmembrane region" description="Helical" evidence="11">
    <location>
        <begin position="664"/>
        <end position="686"/>
    </location>
</feature>
<name>A0A9J7BUW6_9BACT</name>
<keyword evidence="9 13" id="KW-0482">Metalloprotease</keyword>
<sequence>MILLIVAFFPAWLHAQDDDDADDDSDGPFVNLIVTYAARGDATVSFYSYQLANLGGIQAALEQALHCPAGSLVNPPAQTELPRYLKSRPLKDQERYLKYREQMRHGNLIGTCAGAMQRAGLLLSTNIPLDRLNGELRSAGIRKLWVHITYPRARFAESSAAGRSPRLPEEELQANSARAELYDDASYAIDTASASPDAIHLAFGLRRQDAIRAAVLPVIFLITPIVLCLWMRRAAIRDSSADPIGAWFSYLRVLLFSGNCLLLIWIVGQTVRKGFDDLIGYYTSAHSASAVALNVGVLFLPPWIAYFVCLLLSYRVFAQARGNRWTRGEFLASHALTLAAQFLPVMCLIASIEMAPINGQASMALLFCVYASYKLCTWLLSRVTGMQFEPLATGELRDCVFTFAKKAAVELRGVFVMPAGKSQMANAFASRQRMVMFTDYLLSRLNKREVAAIAAHEITHIQKKHAMWTGLAFFGLMFSPEIFYWILRSVLGAFRHALELRRVADGAAAAPGLSNLVHFGDRVMAFPELILVLYIIGLVLYYLQSRYFEHVADAGALQLSGDPEAVITALLKLARLNLLPVQWDRVTGSLMTHPSMLRRVERLAKIGQVPPERLQELMREQAVGRAEPTDDATGLSEEQFKEGAPRNPVVTLRAVSELLALKKWVLRFCSIATPGLVALAIHHAALPHPAPAYIGGAIACFAIYVLVGEWQSVWGLSRRRQRFVTRLEAEGIACGEDRAELIDLNPHPVLRTYDLVFVWDFGMLFLAKDRLSYAGDQLRFALRPEQVLAVRLGPGIPDWLPVRRIYIDWQLEPGAPVQTWNLGVRSPCAFWRIRSQVKAKYENLLRWKLSSASFPEAPAALQSLPAPSIGEITNHALRSMVSIRRYLKVVFLNMILAIAACVVFRIPSAWYVCLFDFLMLTWSFSPFWFFKEAGAAAQTNEGLRGHETLAREAGD</sequence>
<keyword evidence="7" id="KW-0862">Zinc</keyword>
<evidence type="ECO:0000256" key="4">
    <source>
        <dbReference type="ARBA" id="ARBA00022692"/>
    </source>
</evidence>
<dbReference type="Gene3D" id="3.30.2010.10">
    <property type="entry name" value="Metalloproteases ('zincins'), catalytic domain"/>
    <property type="match status" value="1"/>
</dbReference>
<keyword evidence="6 13" id="KW-0378">Hydrolase</keyword>
<evidence type="ECO:0000256" key="9">
    <source>
        <dbReference type="ARBA" id="ARBA00023049"/>
    </source>
</evidence>
<dbReference type="EMBL" id="CP093313">
    <property type="protein sequence ID" value="UWZ84710.1"/>
    <property type="molecule type" value="Genomic_DNA"/>
</dbReference>
<reference evidence="13" key="1">
    <citation type="submission" date="2021-04" db="EMBL/GenBank/DDBJ databases">
        <title>Phylogenetic analysis of Acidobacteriaceae.</title>
        <authorList>
            <person name="Qiu L."/>
            <person name="Zhang Q."/>
        </authorList>
    </citation>
    <scope>NUCLEOTIDE SEQUENCE</scope>
    <source>
        <strain evidence="13">DSM 25168</strain>
    </source>
</reference>
<evidence type="ECO:0000259" key="12">
    <source>
        <dbReference type="Pfam" id="PF01435"/>
    </source>
</evidence>
<keyword evidence="2" id="KW-1003">Cell membrane</keyword>
<keyword evidence="4 11" id="KW-0812">Transmembrane</keyword>
<dbReference type="GO" id="GO:0046872">
    <property type="term" value="F:metal ion binding"/>
    <property type="evidence" value="ECO:0007669"/>
    <property type="project" value="UniProtKB-KW"/>
</dbReference>
<feature type="transmembrane region" description="Helical" evidence="11">
    <location>
        <begin position="288"/>
        <end position="314"/>
    </location>
</feature>
<dbReference type="GO" id="GO:0004222">
    <property type="term" value="F:metalloendopeptidase activity"/>
    <property type="evidence" value="ECO:0007669"/>
    <property type="project" value="InterPro"/>
</dbReference>
<comment type="cofactor">
    <cofactor evidence="1">
        <name>Zn(2+)</name>
        <dbReference type="ChEBI" id="CHEBI:29105"/>
    </cofactor>
</comment>
<dbReference type="Proteomes" id="UP001059380">
    <property type="component" value="Chromosome"/>
</dbReference>
<dbReference type="InterPro" id="IPR001915">
    <property type="entry name" value="Peptidase_M48"/>
</dbReference>
<keyword evidence="10 11" id="KW-0472">Membrane</keyword>
<dbReference type="Pfam" id="PF01435">
    <property type="entry name" value="Peptidase_M48"/>
    <property type="match status" value="1"/>
</dbReference>
<keyword evidence="5" id="KW-0479">Metal-binding</keyword>
<feature type="domain" description="Peptidase M48" evidence="12">
    <location>
        <begin position="391"/>
        <end position="605"/>
    </location>
</feature>
<evidence type="ECO:0000256" key="7">
    <source>
        <dbReference type="ARBA" id="ARBA00022833"/>
    </source>
</evidence>
<feature type="transmembrane region" description="Helical" evidence="11">
    <location>
        <begin position="250"/>
        <end position="268"/>
    </location>
</feature>
<feature type="transmembrane region" description="Helical" evidence="11">
    <location>
        <begin position="523"/>
        <end position="543"/>
    </location>
</feature>
<evidence type="ECO:0000256" key="1">
    <source>
        <dbReference type="ARBA" id="ARBA00001947"/>
    </source>
</evidence>
<feature type="transmembrane region" description="Helical" evidence="11">
    <location>
        <begin position="210"/>
        <end position="230"/>
    </location>
</feature>
<keyword evidence="3" id="KW-0645">Protease</keyword>
<accession>A0A9J7BUW6</accession>
<proteinExistence type="predicted"/>
<dbReference type="AlphaFoldDB" id="A0A9J7BUW6"/>
<feature type="transmembrane region" description="Helical" evidence="11">
    <location>
        <begin position="466"/>
        <end position="487"/>
    </location>
</feature>
<evidence type="ECO:0000313" key="14">
    <source>
        <dbReference type="Proteomes" id="UP001059380"/>
    </source>
</evidence>
<evidence type="ECO:0000256" key="10">
    <source>
        <dbReference type="ARBA" id="ARBA00023136"/>
    </source>
</evidence>
<feature type="transmembrane region" description="Helical" evidence="11">
    <location>
        <begin position="886"/>
        <end position="903"/>
    </location>
</feature>
<dbReference type="PANTHER" id="PTHR43221:SF2">
    <property type="entry name" value="PROTEASE HTPX HOMOLOG"/>
    <property type="match status" value="1"/>
</dbReference>
<evidence type="ECO:0000256" key="2">
    <source>
        <dbReference type="ARBA" id="ARBA00022475"/>
    </source>
</evidence>
<dbReference type="GO" id="GO:0006508">
    <property type="term" value="P:proteolysis"/>
    <property type="evidence" value="ECO:0007669"/>
    <property type="project" value="UniProtKB-KW"/>
</dbReference>
<dbReference type="PANTHER" id="PTHR43221">
    <property type="entry name" value="PROTEASE HTPX"/>
    <property type="match status" value="1"/>
</dbReference>
<dbReference type="RefSeq" id="WP_260794216.1">
    <property type="nucleotide sequence ID" value="NZ_CP093313.1"/>
</dbReference>
<dbReference type="InterPro" id="IPR050083">
    <property type="entry name" value="HtpX_protease"/>
</dbReference>
<keyword evidence="14" id="KW-1185">Reference proteome</keyword>
<evidence type="ECO:0000256" key="6">
    <source>
        <dbReference type="ARBA" id="ARBA00022801"/>
    </source>
</evidence>